<proteinExistence type="predicted"/>
<accession>A0A7W8E3A2</accession>
<keyword evidence="2" id="KW-1185">Reference proteome</keyword>
<dbReference type="Proteomes" id="UP000540989">
    <property type="component" value="Unassembled WGS sequence"/>
</dbReference>
<dbReference type="RefSeq" id="WP_184215830.1">
    <property type="nucleotide sequence ID" value="NZ_JACHIP010000002.1"/>
</dbReference>
<name>A0A7W8E3A2_9BACT</name>
<reference evidence="1 2" key="1">
    <citation type="submission" date="2020-08" db="EMBL/GenBank/DDBJ databases">
        <title>Genomic Encyclopedia of Type Strains, Phase IV (KMG-V): Genome sequencing to study the core and pangenomes of soil and plant-associated prokaryotes.</title>
        <authorList>
            <person name="Whitman W."/>
        </authorList>
    </citation>
    <scope>NUCLEOTIDE SEQUENCE [LARGE SCALE GENOMIC DNA]</scope>
    <source>
        <strain evidence="1 2">M8UP14</strain>
    </source>
</reference>
<comment type="caution">
    <text evidence="1">The sequence shown here is derived from an EMBL/GenBank/DDBJ whole genome shotgun (WGS) entry which is preliminary data.</text>
</comment>
<protein>
    <submittedName>
        <fullName evidence="1">Uncharacterized protein</fullName>
    </submittedName>
</protein>
<evidence type="ECO:0000313" key="2">
    <source>
        <dbReference type="Proteomes" id="UP000540989"/>
    </source>
</evidence>
<gene>
    <name evidence="1" type="ORF">HDF16_001926</name>
</gene>
<dbReference type="AlphaFoldDB" id="A0A7W8E3A2"/>
<evidence type="ECO:0000313" key="1">
    <source>
        <dbReference type="EMBL" id="MBB5057241.1"/>
    </source>
</evidence>
<sequence length="795" mass="81996">MTLTIDNLTGLGPLDYTAAIAADTPFALTRTLNAPSILTGILHLNAMPTPSRRARLTLTSDNGTTLFTGYIATEPAAIYAGDTTTGPVFRYKISAVSDEWLLDKQPLPYLGTTLAAPAGTALRALTARVEPGLFTTSGVAAGRAIGVFSPSSSATWSENAGTLANAAYSAYRVVAGALSFQPAGNSTHALNFDSSFDGGGTASFAALNLGQVKELANDVTLSGDIEPAAYISETFAGDGVTTIFQLSEAPFRATAAAARTPVADTFDESVINPQIWSVADPGSHLTLGAGGLTLNGGNGIDGQTTLSALDPVEIAGSLLLEAGGLTLSGANQGVLCGLFNGPVSVVNCFAGYNIRNSSGTTLLTPLINGVEVGTTFTIAAGHTYTLRVRLNCPEQQRLLQTYYCMVDGIVESFGAGATPSPASLVFDILDTGTASNTPATILYDGSTAAPITSTPASCIFAAVDCAQLFGSIAYIRVTRPSSAFIVSTLPSGTKQSRLIGVAGEGTDCTLDAAGKITFFAGQIPVAGETFTVTYRNRQRSVTRIQNATSVASEAAATSGTASGPVSGIARWIGKVLKPAARSTADLEAAAQALLAFATSHSAALAGTYTSINPQQTGAGNGDIWPGDVLALTQNGTTTSVIVRKVEIDRSPAFPELLTYKIAFANDWAEALGLTLSESIAADAILSTAPTTIAQLTAGTVLPNLPQLQLTSATSTALQIDAGLTPPSGGGFEVRRRDNAFGPSIAQDLVLRSPVRSFSIPRAAQLEKYYVRMYDASTPPLYSRFSSAIFINLPIS</sequence>
<organism evidence="1 2">
    <name type="scientific">Granulicella aggregans</name>
    <dbReference type="NCBI Taxonomy" id="474949"/>
    <lineage>
        <taxon>Bacteria</taxon>
        <taxon>Pseudomonadati</taxon>
        <taxon>Acidobacteriota</taxon>
        <taxon>Terriglobia</taxon>
        <taxon>Terriglobales</taxon>
        <taxon>Acidobacteriaceae</taxon>
        <taxon>Granulicella</taxon>
    </lineage>
</organism>
<dbReference type="EMBL" id="JACHIP010000002">
    <property type="protein sequence ID" value="MBB5057241.1"/>
    <property type="molecule type" value="Genomic_DNA"/>
</dbReference>